<protein>
    <submittedName>
        <fullName evidence="1">Uncharacterized protein</fullName>
    </submittedName>
</protein>
<evidence type="ECO:0000313" key="2">
    <source>
        <dbReference type="Proteomes" id="UP001216674"/>
    </source>
</evidence>
<dbReference type="Proteomes" id="UP001216674">
    <property type="component" value="Unassembled WGS sequence"/>
</dbReference>
<proteinExistence type="predicted"/>
<keyword evidence="2" id="KW-1185">Reference proteome</keyword>
<comment type="caution">
    <text evidence="1">The sequence shown here is derived from an EMBL/GenBank/DDBJ whole genome shotgun (WGS) entry which is preliminary data.</text>
</comment>
<dbReference type="RefSeq" id="WP_276264493.1">
    <property type="nucleotide sequence ID" value="NZ_JARJLM010000157.1"/>
</dbReference>
<evidence type="ECO:0000313" key="1">
    <source>
        <dbReference type="EMBL" id="MDF3833054.1"/>
    </source>
</evidence>
<name>A0ABT6AKD1_9BURK</name>
<sequence length="92" mass="10086">MTRHFGSGAVGSHEWLNPAFQYGRRFLEALAVYLPEAMRTGLERVLADALPEPDDEEAKMSNDETAQAALALLPEVEGDALAVAARWECGKR</sequence>
<accession>A0ABT6AKD1</accession>
<gene>
    <name evidence="1" type="ORF">P3W85_08840</name>
</gene>
<dbReference type="EMBL" id="JARJLM010000157">
    <property type="protein sequence ID" value="MDF3833054.1"/>
    <property type="molecule type" value="Genomic_DNA"/>
</dbReference>
<reference evidence="1 2" key="1">
    <citation type="submission" date="2023-03" db="EMBL/GenBank/DDBJ databases">
        <title>Draft assemblies of triclosan tolerant bacteria isolated from returned activated sludge.</title>
        <authorList>
            <person name="Van Hamelsveld S."/>
        </authorList>
    </citation>
    <scope>NUCLEOTIDE SEQUENCE [LARGE SCALE GENOMIC DNA]</scope>
    <source>
        <strain evidence="1 2">GW210010_S58</strain>
    </source>
</reference>
<organism evidence="1 2">
    <name type="scientific">Cupriavidus basilensis</name>
    <dbReference type="NCBI Taxonomy" id="68895"/>
    <lineage>
        <taxon>Bacteria</taxon>
        <taxon>Pseudomonadati</taxon>
        <taxon>Pseudomonadota</taxon>
        <taxon>Betaproteobacteria</taxon>
        <taxon>Burkholderiales</taxon>
        <taxon>Burkholderiaceae</taxon>
        <taxon>Cupriavidus</taxon>
    </lineage>
</organism>